<reference evidence="1 2" key="1">
    <citation type="journal article" date="2013" name="Curr. Biol.">
        <title>The Genome of the Foraminiferan Reticulomyxa filosa.</title>
        <authorList>
            <person name="Glockner G."/>
            <person name="Hulsmann N."/>
            <person name="Schleicher M."/>
            <person name="Noegel A.A."/>
            <person name="Eichinger L."/>
            <person name="Gallinger C."/>
            <person name="Pawlowski J."/>
            <person name="Sierra R."/>
            <person name="Euteneuer U."/>
            <person name="Pillet L."/>
            <person name="Moustafa A."/>
            <person name="Platzer M."/>
            <person name="Groth M."/>
            <person name="Szafranski K."/>
            <person name="Schliwa M."/>
        </authorList>
    </citation>
    <scope>NUCLEOTIDE SEQUENCE [LARGE SCALE GENOMIC DNA]</scope>
</reference>
<protein>
    <submittedName>
        <fullName evidence="1">Uncharacterized protein</fullName>
    </submittedName>
</protein>
<dbReference type="AlphaFoldDB" id="X6MV11"/>
<sequence length="186" mass="21291">TLTCKKKKKLSTMTKMTCAKKKKNNNNNTRTQLSKREQVEIQGTLSGSAHWFELAKFASLAVRTRNGSGADLERRNDKSEKGRGSPDLIEFELYLKRFLFLSNPVHVNISVVKYRVPILEREGTNTAGATYIPPLCEEDKHESRPDEGFAVMQKSAFPLFYFDIPTSDLVHTYQFNNVILVNFQFH</sequence>
<gene>
    <name evidence="1" type="ORF">RFI_19845</name>
</gene>
<accession>X6MV11</accession>
<comment type="caution">
    <text evidence="1">The sequence shown here is derived from an EMBL/GenBank/DDBJ whole genome shotgun (WGS) entry which is preliminary data.</text>
</comment>
<proteinExistence type="predicted"/>
<dbReference type="Proteomes" id="UP000023152">
    <property type="component" value="Unassembled WGS sequence"/>
</dbReference>
<evidence type="ECO:0000313" key="1">
    <source>
        <dbReference type="EMBL" id="ETO17476.1"/>
    </source>
</evidence>
<dbReference type="EMBL" id="ASPP01016542">
    <property type="protein sequence ID" value="ETO17476.1"/>
    <property type="molecule type" value="Genomic_DNA"/>
</dbReference>
<feature type="non-terminal residue" evidence="1">
    <location>
        <position position="1"/>
    </location>
</feature>
<name>X6MV11_RETFI</name>
<organism evidence="1 2">
    <name type="scientific">Reticulomyxa filosa</name>
    <dbReference type="NCBI Taxonomy" id="46433"/>
    <lineage>
        <taxon>Eukaryota</taxon>
        <taxon>Sar</taxon>
        <taxon>Rhizaria</taxon>
        <taxon>Retaria</taxon>
        <taxon>Foraminifera</taxon>
        <taxon>Monothalamids</taxon>
        <taxon>Reticulomyxidae</taxon>
        <taxon>Reticulomyxa</taxon>
    </lineage>
</organism>
<keyword evidence="2" id="KW-1185">Reference proteome</keyword>
<evidence type="ECO:0000313" key="2">
    <source>
        <dbReference type="Proteomes" id="UP000023152"/>
    </source>
</evidence>